<dbReference type="EMBL" id="CP002198">
    <property type="protein sequence ID" value="ADN15114.1"/>
    <property type="molecule type" value="Genomic_DNA"/>
</dbReference>
<keyword evidence="1" id="KW-0175">Coiled coil</keyword>
<evidence type="ECO:0008006" key="4">
    <source>
        <dbReference type="Google" id="ProtNLM"/>
    </source>
</evidence>
<dbReference type="Proteomes" id="UP000008206">
    <property type="component" value="Chromosome"/>
</dbReference>
<dbReference type="eggNOG" id="COG0457">
    <property type="taxonomic scope" value="Bacteria"/>
</dbReference>
<organism evidence="2 3">
    <name type="scientific">Gloeothece verrucosa (strain PCC 7822)</name>
    <name type="common">Cyanothece sp. (strain PCC 7822)</name>
    <dbReference type="NCBI Taxonomy" id="497965"/>
    <lineage>
        <taxon>Bacteria</taxon>
        <taxon>Bacillati</taxon>
        <taxon>Cyanobacteriota</taxon>
        <taxon>Cyanophyceae</taxon>
        <taxon>Oscillatoriophycideae</taxon>
        <taxon>Chroococcales</taxon>
        <taxon>Aphanothecaceae</taxon>
        <taxon>Gloeothece</taxon>
        <taxon>Gloeothece verrucosa</taxon>
    </lineage>
</organism>
<evidence type="ECO:0000313" key="3">
    <source>
        <dbReference type="Proteomes" id="UP000008206"/>
    </source>
</evidence>
<proteinExistence type="predicted"/>
<name>E0UAZ2_GLOV7</name>
<gene>
    <name evidence="2" type="ordered locus">Cyan7822_3160</name>
</gene>
<dbReference type="AlphaFoldDB" id="E0UAZ2"/>
<protein>
    <recommendedName>
        <fullName evidence="4">Cyclic nucleotide-binding protein</fullName>
    </recommendedName>
</protein>
<sequence length="373" mass="43444">MYNDVAEAIENQDYQSAQELLQQIGKEDSDNPWFQFYIARLDEARANLAQAHQQYRQLLLSSPNPKIVALARQGINRISELEDRELQIAKAQRQEILAKLNSEPGNTEPGILILEPIPNELKQKAALAFAKIMNLDPYSARLQLPSRVWRLYRTGNIGEMRYYQELLTKAEIPCFSASLPEIKRFQVYEIKYLDSVSPQVTAVYKPKKGESETITFDWSMVTQRVEGRLPIFEECIDIDAKRQLQRKTKTLDYIQVCDLHLKANWGAERVPHSCIIRLWDQNYEFQKGVNFSSAQHTGEPKTTSDNWKQLNQYLNQQLPQVPVWSDFNHFAETALDFQEMLKLIEPHITLLRPEETPWDAAFELYSRLVFIHE</sequence>
<feature type="coiled-coil region" evidence="1">
    <location>
        <begin position="34"/>
        <end position="61"/>
    </location>
</feature>
<dbReference type="Pfam" id="PF14559">
    <property type="entry name" value="TPR_19"/>
    <property type="match status" value="1"/>
</dbReference>
<dbReference type="STRING" id="497965.Cyan7822_3160"/>
<dbReference type="RefSeq" id="WP_013323207.1">
    <property type="nucleotide sequence ID" value="NC_014501.1"/>
</dbReference>
<dbReference type="OrthoDB" id="478276at2"/>
<evidence type="ECO:0000313" key="2">
    <source>
        <dbReference type="EMBL" id="ADN15114.1"/>
    </source>
</evidence>
<dbReference type="KEGG" id="cyj:Cyan7822_3160"/>
<reference evidence="3" key="1">
    <citation type="journal article" date="2011" name="MBio">
        <title>Novel metabolic attributes of the genus Cyanothece, comprising a group of unicellular nitrogen-fixing Cyanobacteria.</title>
        <authorList>
            <person name="Bandyopadhyay A."/>
            <person name="Elvitigala T."/>
            <person name="Welsh E."/>
            <person name="Stockel J."/>
            <person name="Liberton M."/>
            <person name="Min H."/>
            <person name="Sherman L.A."/>
            <person name="Pakrasi H.B."/>
        </authorList>
    </citation>
    <scope>NUCLEOTIDE SEQUENCE [LARGE SCALE GENOMIC DNA]</scope>
    <source>
        <strain evidence="3">PCC 7822</strain>
    </source>
</reference>
<keyword evidence="3" id="KW-1185">Reference proteome</keyword>
<evidence type="ECO:0000256" key="1">
    <source>
        <dbReference type="SAM" id="Coils"/>
    </source>
</evidence>
<accession>E0UAZ2</accession>
<dbReference type="InterPro" id="IPR011990">
    <property type="entry name" value="TPR-like_helical_dom_sf"/>
</dbReference>
<dbReference type="HOGENOM" id="CLU_749331_0_0_3"/>
<dbReference type="Gene3D" id="1.25.40.10">
    <property type="entry name" value="Tetratricopeptide repeat domain"/>
    <property type="match status" value="1"/>
</dbReference>